<protein>
    <recommendedName>
        <fullName evidence="15">Oxidized purine nucleoside triphosphate hydrolase</fullName>
        <ecNumber evidence="14">3.6.1.56</ecNumber>
    </recommendedName>
    <alternativeName>
        <fullName evidence="19">2-hydroxy-dATP diphosphatase</fullName>
    </alternativeName>
    <alternativeName>
        <fullName evidence="18">7,8-dihydro-8-oxoguanine triphosphatase</fullName>
    </alternativeName>
    <alternativeName>
        <fullName evidence="17">8-oxo-dGTPase</fullName>
    </alternativeName>
    <alternativeName>
        <fullName evidence="20">Methylated purine nucleoside triphosphate hydrolase</fullName>
    </alternativeName>
    <alternativeName>
        <fullName evidence="16">Nucleoside diphosphate-linked moiety X motif 1</fullName>
    </alternativeName>
</protein>
<dbReference type="GO" id="GO:0008413">
    <property type="term" value="F:8-oxo-7,8-dihydroguanosine triphosphate pyrophosphatase activity"/>
    <property type="evidence" value="ECO:0007669"/>
    <property type="project" value="InterPro"/>
</dbReference>
<evidence type="ECO:0000256" key="23">
    <source>
        <dbReference type="ARBA" id="ARBA00049032"/>
    </source>
</evidence>
<evidence type="ECO:0000313" key="27">
    <source>
        <dbReference type="EMBL" id="PKM87151.1"/>
    </source>
</evidence>
<evidence type="ECO:0000256" key="7">
    <source>
        <dbReference type="ARBA" id="ARBA00022801"/>
    </source>
</evidence>
<dbReference type="EC" id="3.6.1.56" evidence="14"/>
<accession>A0A2N2DXH6</accession>
<evidence type="ECO:0000256" key="21">
    <source>
        <dbReference type="ARBA" id="ARBA00048002"/>
    </source>
</evidence>
<comment type="catalytic activity">
    <reaction evidence="13">
        <text>2-oxo-ATP + H2O = 2-oxo-AMP + diphosphate + H(+)</text>
        <dbReference type="Rhea" id="RHEA:67392"/>
        <dbReference type="ChEBI" id="CHEBI:15377"/>
        <dbReference type="ChEBI" id="CHEBI:15378"/>
        <dbReference type="ChEBI" id="CHEBI:33019"/>
        <dbReference type="ChEBI" id="CHEBI:71395"/>
        <dbReference type="ChEBI" id="CHEBI:172878"/>
    </reaction>
    <physiologicalReaction direction="left-to-right" evidence="13">
        <dbReference type="Rhea" id="RHEA:67393"/>
    </physiologicalReaction>
</comment>
<dbReference type="Proteomes" id="UP000233325">
    <property type="component" value="Unassembled WGS sequence"/>
</dbReference>
<evidence type="ECO:0000256" key="12">
    <source>
        <dbReference type="ARBA" id="ARBA00024486"/>
    </source>
</evidence>
<keyword evidence="7 25" id="KW-0378">Hydrolase</keyword>
<dbReference type="PANTHER" id="PTHR43758">
    <property type="entry name" value="7,8-DIHYDRO-8-OXOGUANINE TRIPHOSPHATASE"/>
    <property type="match status" value="1"/>
</dbReference>
<gene>
    <name evidence="27" type="ORF">CVU83_03355</name>
</gene>
<evidence type="ECO:0000256" key="9">
    <source>
        <dbReference type="ARBA" id="ARBA00022884"/>
    </source>
</evidence>
<dbReference type="Pfam" id="PF00293">
    <property type="entry name" value="NUDIX"/>
    <property type="match status" value="1"/>
</dbReference>
<evidence type="ECO:0000256" key="16">
    <source>
        <dbReference type="ARBA" id="ARBA00029673"/>
    </source>
</evidence>
<dbReference type="InterPro" id="IPR015797">
    <property type="entry name" value="NUDIX_hydrolase-like_dom_sf"/>
</dbReference>
<comment type="caution">
    <text evidence="27">The sequence shown here is derived from an EMBL/GenBank/DDBJ whole genome shotgun (WGS) entry which is preliminary data.</text>
</comment>
<evidence type="ECO:0000256" key="22">
    <source>
        <dbReference type="ARBA" id="ARBA00048894"/>
    </source>
</evidence>
<evidence type="ECO:0000256" key="2">
    <source>
        <dbReference type="ARBA" id="ARBA00004496"/>
    </source>
</evidence>
<evidence type="ECO:0000256" key="10">
    <source>
        <dbReference type="ARBA" id="ARBA00024448"/>
    </source>
</evidence>
<sequence length="160" mass="18499">MKKQLTLTIVYRNDKVLLGLKKRGFGVGRWNGFGGKVEEGETITEAAIRELKEESGIEAIEIEKMGILDFEFESEAKVLQVHIFRVTNFNAGPVETDEMTPQWFDAAKIPFDNMWPDDIYWLPYLLEGKKFKGKFLFDRPSDIDYQSKILSMGLREVEKI</sequence>
<dbReference type="PANTHER" id="PTHR43758:SF2">
    <property type="entry name" value="OXIDIZED PURINE NUCLEOSIDE TRIPHOSPHATE HYDROLASE"/>
    <property type="match status" value="1"/>
</dbReference>
<evidence type="ECO:0000256" key="13">
    <source>
        <dbReference type="ARBA" id="ARBA00024596"/>
    </source>
</evidence>
<evidence type="ECO:0000256" key="25">
    <source>
        <dbReference type="RuleBase" id="RU003476"/>
    </source>
</evidence>
<dbReference type="GO" id="GO:0046872">
    <property type="term" value="F:metal ion binding"/>
    <property type="evidence" value="ECO:0007669"/>
    <property type="project" value="UniProtKB-KW"/>
</dbReference>
<keyword evidence="5" id="KW-0963">Cytoplasm</keyword>
<comment type="catalytic activity">
    <reaction evidence="11">
        <text>2-oxo-dATP + H2O = 2-oxo-dAMP + diphosphate + H(+)</text>
        <dbReference type="Rhea" id="RHEA:31583"/>
        <dbReference type="ChEBI" id="CHEBI:15377"/>
        <dbReference type="ChEBI" id="CHEBI:15378"/>
        <dbReference type="ChEBI" id="CHEBI:33019"/>
        <dbReference type="ChEBI" id="CHEBI:63212"/>
        <dbReference type="ChEBI" id="CHEBI:77897"/>
        <dbReference type="EC" id="3.6.1.56"/>
    </reaction>
    <physiologicalReaction direction="left-to-right" evidence="11">
        <dbReference type="Rhea" id="RHEA:31584"/>
    </physiologicalReaction>
</comment>
<evidence type="ECO:0000256" key="8">
    <source>
        <dbReference type="ARBA" id="ARBA00022842"/>
    </source>
</evidence>
<keyword evidence="8" id="KW-0460">Magnesium</keyword>
<evidence type="ECO:0000256" key="5">
    <source>
        <dbReference type="ARBA" id="ARBA00022490"/>
    </source>
</evidence>
<evidence type="ECO:0000256" key="3">
    <source>
        <dbReference type="ARBA" id="ARBA00005582"/>
    </source>
</evidence>
<dbReference type="GO" id="GO:0005737">
    <property type="term" value="C:cytoplasm"/>
    <property type="evidence" value="ECO:0007669"/>
    <property type="project" value="UniProtKB-SubCell"/>
</dbReference>
<feature type="domain" description="Nudix hydrolase" evidence="26">
    <location>
        <begin position="1"/>
        <end position="130"/>
    </location>
</feature>
<evidence type="ECO:0000256" key="18">
    <source>
        <dbReference type="ARBA" id="ARBA00030682"/>
    </source>
</evidence>
<dbReference type="PRINTS" id="PR01403">
    <property type="entry name" value="8OXTPHPHTASE"/>
</dbReference>
<dbReference type="InterPro" id="IPR000086">
    <property type="entry name" value="NUDIX_hydrolase_dom"/>
</dbReference>
<dbReference type="GO" id="GO:0008828">
    <property type="term" value="F:dATP diphosphatase activity"/>
    <property type="evidence" value="ECO:0007669"/>
    <property type="project" value="UniProtKB-EC"/>
</dbReference>
<dbReference type="EMBL" id="PHAH01000054">
    <property type="protein sequence ID" value="PKM87151.1"/>
    <property type="molecule type" value="Genomic_DNA"/>
</dbReference>
<evidence type="ECO:0000256" key="11">
    <source>
        <dbReference type="ARBA" id="ARBA00024459"/>
    </source>
</evidence>
<evidence type="ECO:0000256" key="15">
    <source>
        <dbReference type="ARBA" id="ARBA00026218"/>
    </source>
</evidence>
<dbReference type="AlphaFoldDB" id="A0A2N2DXH6"/>
<dbReference type="SUPFAM" id="SSF55811">
    <property type="entry name" value="Nudix"/>
    <property type="match status" value="1"/>
</dbReference>
<evidence type="ECO:0000256" key="19">
    <source>
        <dbReference type="ARBA" id="ARBA00031927"/>
    </source>
</evidence>
<dbReference type="PROSITE" id="PS51462">
    <property type="entry name" value="NUDIX"/>
    <property type="match status" value="1"/>
</dbReference>
<comment type="catalytic activity">
    <reaction evidence="12">
        <text>8-oxo-dGTP + H2O = 8-oxo-dGMP + diphosphate + H(+)</text>
        <dbReference type="Rhea" id="RHEA:31575"/>
        <dbReference type="ChEBI" id="CHEBI:15377"/>
        <dbReference type="ChEBI" id="CHEBI:15378"/>
        <dbReference type="ChEBI" id="CHEBI:33019"/>
        <dbReference type="ChEBI" id="CHEBI:63224"/>
        <dbReference type="ChEBI" id="CHEBI:77896"/>
    </reaction>
    <physiologicalReaction direction="left-to-right" evidence="12">
        <dbReference type="Rhea" id="RHEA:31576"/>
    </physiologicalReaction>
</comment>
<keyword evidence="6" id="KW-0479">Metal-binding</keyword>
<organism evidence="27 28">
    <name type="scientific">Candidatus Falkowbacteria bacterium HGW-Falkowbacteria-2</name>
    <dbReference type="NCBI Taxonomy" id="2013769"/>
    <lineage>
        <taxon>Bacteria</taxon>
        <taxon>Candidatus Falkowiibacteriota</taxon>
    </lineage>
</organism>
<dbReference type="InterPro" id="IPR003563">
    <property type="entry name" value="8ODP"/>
</dbReference>
<reference evidence="27 28" key="1">
    <citation type="journal article" date="2017" name="ISME J.">
        <title>Potential for microbial H2 and metal transformations associated with novel bacteria and archaea in deep terrestrial subsurface sediments.</title>
        <authorList>
            <person name="Hernsdorf A.W."/>
            <person name="Amano Y."/>
            <person name="Miyakawa K."/>
            <person name="Ise K."/>
            <person name="Suzuki Y."/>
            <person name="Anantharaman K."/>
            <person name="Probst A."/>
            <person name="Burstein D."/>
            <person name="Thomas B.C."/>
            <person name="Banfield J.F."/>
        </authorList>
    </citation>
    <scope>NUCLEOTIDE SEQUENCE [LARGE SCALE GENOMIC DNA]</scope>
    <source>
        <strain evidence="27">HGW-Falkowbacteria-2</strain>
    </source>
</reference>
<comment type="function">
    <text evidence="24">Oxidized purine nucleoside triphosphate hydrolase which is a prominent sanitizer of the oxidized nucleotide pool. Catalyzes the hydrolysis of 2-oxo-dATP (2-hydroxy-dATP) into 2-oxo-dAMP. Also has a significant hydrolase activity toward 2-oxo-ATP, 8-oxo-dGTP and 8-oxo-dATP. Through the hydrolysis of oxidized purine nucleoside triphosphates, prevents their incorporation into DNA and the subsequent transversions A:T to C:G and G:C to T:A. Also catalyzes the hydrolysis of methylated purine nucleoside triphosphate preventing their integration into DNA. Through this antimutagenic activity protects cells from oxidative stress.</text>
</comment>
<evidence type="ECO:0000256" key="14">
    <source>
        <dbReference type="ARBA" id="ARBA00026103"/>
    </source>
</evidence>
<comment type="catalytic activity">
    <reaction evidence="22">
        <text>O(6)-methyl-dGTP + H2O = O(6)-methyl-dGMP + diphosphate + H(+)</text>
        <dbReference type="Rhea" id="RHEA:67600"/>
        <dbReference type="ChEBI" id="CHEBI:15377"/>
        <dbReference type="ChEBI" id="CHEBI:15378"/>
        <dbReference type="ChEBI" id="CHEBI:33019"/>
        <dbReference type="ChEBI" id="CHEBI:169974"/>
        <dbReference type="ChEBI" id="CHEBI:169975"/>
    </reaction>
    <physiologicalReaction direction="left-to-right" evidence="22">
        <dbReference type="Rhea" id="RHEA:67601"/>
    </physiologicalReaction>
</comment>
<dbReference type="PRINTS" id="PR00502">
    <property type="entry name" value="NUDIXFAMILY"/>
</dbReference>
<comment type="catalytic activity">
    <reaction evidence="23">
        <text>N(6)-methyl-dATP + H2O = N(6)-methyl-dAMP + diphosphate + H(+)</text>
        <dbReference type="Rhea" id="RHEA:67604"/>
        <dbReference type="ChEBI" id="CHEBI:15377"/>
        <dbReference type="ChEBI" id="CHEBI:15378"/>
        <dbReference type="ChEBI" id="CHEBI:33019"/>
        <dbReference type="ChEBI" id="CHEBI:169976"/>
        <dbReference type="ChEBI" id="CHEBI:172872"/>
    </reaction>
    <physiologicalReaction direction="left-to-right" evidence="23">
        <dbReference type="Rhea" id="RHEA:67605"/>
    </physiologicalReaction>
</comment>
<evidence type="ECO:0000313" key="28">
    <source>
        <dbReference type="Proteomes" id="UP000233325"/>
    </source>
</evidence>
<evidence type="ECO:0000256" key="4">
    <source>
        <dbReference type="ARBA" id="ARBA00011245"/>
    </source>
</evidence>
<proteinExistence type="inferred from homology"/>
<comment type="subcellular location">
    <subcellularLocation>
        <location evidence="2">Cytoplasm</location>
    </subcellularLocation>
</comment>
<comment type="catalytic activity">
    <reaction evidence="21">
        <text>N(6)-methyl-ATP + H2O = N(6)-methyl-AMP + diphosphate + H(+)</text>
        <dbReference type="Rhea" id="RHEA:67608"/>
        <dbReference type="ChEBI" id="CHEBI:15377"/>
        <dbReference type="ChEBI" id="CHEBI:15378"/>
        <dbReference type="ChEBI" id="CHEBI:33019"/>
        <dbReference type="ChEBI" id="CHEBI:144842"/>
        <dbReference type="ChEBI" id="CHEBI:172873"/>
    </reaction>
    <physiologicalReaction direction="left-to-right" evidence="21">
        <dbReference type="Rhea" id="RHEA:67609"/>
    </physiologicalReaction>
</comment>
<evidence type="ECO:0000256" key="20">
    <source>
        <dbReference type="ARBA" id="ARBA00032071"/>
    </source>
</evidence>
<dbReference type="PROSITE" id="PS00893">
    <property type="entry name" value="NUDIX_BOX"/>
    <property type="match status" value="1"/>
</dbReference>
<evidence type="ECO:0000256" key="1">
    <source>
        <dbReference type="ARBA" id="ARBA00001946"/>
    </source>
</evidence>
<comment type="subunit">
    <text evidence="4">Monomer.</text>
</comment>
<dbReference type="CDD" id="cd03427">
    <property type="entry name" value="NUDIX_MTH1_Nudt1"/>
    <property type="match status" value="1"/>
</dbReference>
<dbReference type="InterPro" id="IPR020084">
    <property type="entry name" value="NUDIX_hydrolase_CS"/>
</dbReference>
<evidence type="ECO:0000259" key="26">
    <source>
        <dbReference type="PROSITE" id="PS51462"/>
    </source>
</evidence>
<comment type="cofactor">
    <cofactor evidence="1">
        <name>Mg(2+)</name>
        <dbReference type="ChEBI" id="CHEBI:18420"/>
    </cofactor>
</comment>
<dbReference type="GO" id="GO:0042262">
    <property type="term" value="P:DNA protection"/>
    <property type="evidence" value="ECO:0007669"/>
    <property type="project" value="InterPro"/>
</dbReference>
<dbReference type="InterPro" id="IPR020476">
    <property type="entry name" value="Nudix_hydrolase"/>
</dbReference>
<evidence type="ECO:0000256" key="6">
    <source>
        <dbReference type="ARBA" id="ARBA00022723"/>
    </source>
</evidence>
<evidence type="ECO:0000256" key="24">
    <source>
        <dbReference type="ARBA" id="ARBA00053094"/>
    </source>
</evidence>
<comment type="similarity">
    <text evidence="3 25">Belongs to the Nudix hydrolase family.</text>
</comment>
<dbReference type="Gene3D" id="3.90.79.10">
    <property type="entry name" value="Nucleoside Triphosphate Pyrophosphohydrolase"/>
    <property type="match status" value="1"/>
</dbReference>
<dbReference type="GO" id="GO:0003723">
    <property type="term" value="F:RNA binding"/>
    <property type="evidence" value="ECO:0007669"/>
    <property type="project" value="UniProtKB-KW"/>
</dbReference>
<evidence type="ECO:0000256" key="17">
    <source>
        <dbReference type="ARBA" id="ARBA00030634"/>
    </source>
</evidence>
<name>A0A2N2DXH6_9BACT</name>
<keyword evidence="9" id="KW-0694">RNA-binding</keyword>
<comment type="catalytic activity">
    <reaction evidence="10">
        <text>8-oxo-dATP + H2O = 8-oxo-dAMP + diphosphate + H(+)</text>
        <dbReference type="Rhea" id="RHEA:65396"/>
        <dbReference type="ChEBI" id="CHEBI:15377"/>
        <dbReference type="ChEBI" id="CHEBI:15378"/>
        <dbReference type="ChEBI" id="CHEBI:33019"/>
        <dbReference type="ChEBI" id="CHEBI:71361"/>
        <dbReference type="ChEBI" id="CHEBI:172871"/>
    </reaction>
    <physiologicalReaction direction="left-to-right" evidence="10">
        <dbReference type="Rhea" id="RHEA:65397"/>
    </physiologicalReaction>
</comment>